<reference evidence="1" key="1">
    <citation type="submission" date="2020-02" db="EMBL/GenBank/DDBJ databases">
        <title>Delineation of the pyrene-degrading pathway in Roseobacter clade bacteria by genomic analysis.</title>
        <authorList>
            <person name="Zhou H."/>
            <person name="Wang H."/>
        </authorList>
    </citation>
    <scope>NUCLEOTIDE SEQUENCE</scope>
    <source>
        <strain evidence="1">PrR005</strain>
    </source>
</reference>
<name>A0A6B2NUA5_9RHOB</name>
<dbReference type="Pfam" id="PF05035">
    <property type="entry name" value="DGOK"/>
    <property type="match status" value="1"/>
</dbReference>
<sequence>MTSDWIALDWTTTRRRLWVMRGRDVLDEAVDDGPRPADAASILALVAGRHAGQGVPVVACGPLGPVRDTVPCIPLAGSLWQIDLGDPRVALHAVPGLRQAQPADMMQGDETRVAGFLALNPGWDGVICLVGETSRWVHVSAGEVVSFRSFLFGALISAVTAGTQLGRWLTTSDLDGAAFTDAVADGLSRPEQVLARLWSAHADATLSALPPEVARARILGGLIGAELAATRPFWLGQQLAVLGEGEMPRLHVDALAAQGAPATLGDAPRMTREGLIAAWKSLAS</sequence>
<protein>
    <submittedName>
        <fullName evidence="1">2-dehydro-3-deoxygalactonokinase</fullName>
    </submittedName>
</protein>
<dbReference type="GO" id="GO:0034194">
    <property type="term" value="P:D-galactonate catabolic process"/>
    <property type="evidence" value="ECO:0007669"/>
    <property type="project" value="InterPro"/>
</dbReference>
<evidence type="ECO:0000313" key="1">
    <source>
        <dbReference type="EMBL" id="NDW47821.1"/>
    </source>
</evidence>
<dbReference type="RefSeq" id="WP_164132831.1">
    <property type="nucleotide sequence ID" value="NZ_JAAGOX010000056.1"/>
</dbReference>
<dbReference type="Gene3D" id="3.30.420.310">
    <property type="entry name" value="2-keto-3-deoxy-galactonokinase, C-terminal domain"/>
    <property type="match status" value="1"/>
</dbReference>
<accession>A0A6B2NUA5</accession>
<dbReference type="InterPro" id="IPR042258">
    <property type="entry name" value="DGOK_N"/>
</dbReference>
<dbReference type="Gene3D" id="3.30.420.300">
    <property type="entry name" value="2-keto-3-deoxy-galactonokinase, substrate binding domain"/>
    <property type="match status" value="1"/>
</dbReference>
<dbReference type="InterPro" id="IPR007729">
    <property type="entry name" value="DGOK"/>
</dbReference>
<dbReference type="GO" id="GO:0008671">
    <property type="term" value="F:2-dehydro-3-deoxygalactonokinase activity"/>
    <property type="evidence" value="ECO:0007669"/>
    <property type="project" value="InterPro"/>
</dbReference>
<comment type="caution">
    <text evidence="1">The sequence shown here is derived from an EMBL/GenBank/DDBJ whole genome shotgun (WGS) entry which is preliminary data.</text>
</comment>
<organism evidence="1">
    <name type="scientific">Ruegeria sp. PrR005</name>
    <dbReference type="NCBI Taxonomy" id="2706882"/>
    <lineage>
        <taxon>Bacteria</taxon>
        <taxon>Pseudomonadati</taxon>
        <taxon>Pseudomonadota</taxon>
        <taxon>Alphaproteobacteria</taxon>
        <taxon>Rhodobacterales</taxon>
        <taxon>Roseobacteraceae</taxon>
        <taxon>Ruegeria</taxon>
    </lineage>
</organism>
<gene>
    <name evidence="1" type="ORF">G0P99_22990</name>
</gene>
<keyword evidence="1" id="KW-0418">Kinase</keyword>
<dbReference type="InterPro" id="IPR042257">
    <property type="entry name" value="DGOK_C"/>
</dbReference>
<proteinExistence type="predicted"/>
<keyword evidence="1" id="KW-0808">Transferase</keyword>
<dbReference type="AlphaFoldDB" id="A0A6B2NUA5"/>
<dbReference type="EMBL" id="JAAGOX010000056">
    <property type="protein sequence ID" value="NDW47821.1"/>
    <property type="molecule type" value="Genomic_DNA"/>
</dbReference>